<comment type="pathway">
    <text evidence="3">Amino-sugar metabolism; N-acetylmuramate degradation.</text>
</comment>
<feature type="active site" evidence="3">
    <location>
        <position position="116"/>
    </location>
</feature>
<dbReference type="PROSITE" id="PS51464">
    <property type="entry name" value="SIS"/>
    <property type="match status" value="1"/>
</dbReference>
<dbReference type="NCBIfam" id="NF003915">
    <property type="entry name" value="PRK05441.1"/>
    <property type="match status" value="1"/>
</dbReference>
<dbReference type="Gene3D" id="1.10.8.1080">
    <property type="match status" value="1"/>
</dbReference>
<proteinExistence type="inferred from homology"/>
<dbReference type="CDD" id="cd05007">
    <property type="entry name" value="SIS_Etherase"/>
    <property type="match status" value="1"/>
</dbReference>
<organism evidence="5 6">
    <name type="scientific">Geochorda subterranea</name>
    <dbReference type="NCBI Taxonomy" id="3109564"/>
    <lineage>
        <taxon>Bacteria</taxon>
        <taxon>Bacillati</taxon>
        <taxon>Bacillota</taxon>
        <taxon>Limnochordia</taxon>
        <taxon>Limnochordales</taxon>
        <taxon>Geochordaceae</taxon>
        <taxon>Geochorda</taxon>
    </lineage>
</organism>
<sequence>MPSPLHDLTTESHNPLSRDLDRLSSFEIARLMNQEDALVALAVRDELPAIARAIDLAAATLASGGRVVYVGAGTSGRLGMLDASEWHPTFGVDPDVVRVILAGGPQAVHSPVEDAEDDEQEGYRRVRETVRSGDLVVGLAASGRTPFVVGALRAARDVGARTVSIACNRPSPIEALADVAIAPVVGPEVLAGSTRLKAGTAQKMVLNMISTGAMVRLGKVYRNLMVDMLATNDKLRRRALRMVRAATGCTEEQAADALSRAGMHVKTAIVMLLAGVGVEEARARLVAAGGFVRRAVQE</sequence>
<dbReference type="Proteomes" id="UP001333102">
    <property type="component" value="Chromosome"/>
</dbReference>
<dbReference type="InterPro" id="IPR040190">
    <property type="entry name" value="MURQ/GCKR"/>
</dbReference>
<reference evidence="6" key="1">
    <citation type="submission" date="2023-12" db="EMBL/GenBank/DDBJ databases">
        <title>Novel isolates from deep terrestrial aquifers shed light on the physiology and ecology of the class Limnochordia.</title>
        <authorList>
            <person name="Karnachuk O.V."/>
            <person name="Lukina A.P."/>
            <person name="Avakyan M.R."/>
            <person name="Kadnikov V."/>
            <person name="Begmatov S."/>
            <person name="Beletsky A.V."/>
            <person name="Mardanov A.V."/>
            <person name="Ravin N.V."/>
        </authorList>
    </citation>
    <scope>NUCLEOTIDE SEQUENCE [LARGE SCALE GENOMIC DNA]</scope>
    <source>
        <strain evidence="6">LN</strain>
    </source>
</reference>
<dbReference type="Pfam" id="PF22645">
    <property type="entry name" value="GKRP_SIS_N"/>
    <property type="match status" value="1"/>
</dbReference>
<dbReference type="GO" id="GO:0016829">
    <property type="term" value="F:lyase activity"/>
    <property type="evidence" value="ECO:0007669"/>
    <property type="project" value="UniProtKB-KW"/>
</dbReference>
<dbReference type="EMBL" id="CP141614">
    <property type="protein sequence ID" value="WRP14373.1"/>
    <property type="molecule type" value="Genomic_DNA"/>
</dbReference>
<evidence type="ECO:0000256" key="1">
    <source>
        <dbReference type="ARBA" id="ARBA00023239"/>
    </source>
</evidence>
<evidence type="ECO:0000259" key="4">
    <source>
        <dbReference type="PROSITE" id="PS51464"/>
    </source>
</evidence>
<name>A0ABZ1BP89_9FIRM</name>
<dbReference type="PROSITE" id="PS01272">
    <property type="entry name" value="GCKR"/>
    <property type="match status" value="1"/>
</dbReference>
<dbReference type="Gene3D" id="3.40.50.10490">
    <property type="entry name" value="Glucose-6-phosphate isomerase like protein, domain 1"/>
    <property type="match status" value="1"/>
</dbReference>
<dbReference type="HAMAP" id="MF_00068">
    <property type="entry name" value="MurQ"/>
    <property type="match status" value="1"/>
</dbReference>
<dbReference type="PANTHER" id="PTHR10088">
    <property type="entry name" value="GLUCOKINASE REGULATORY PROTEIN"/>
    <property type="match status" value="1"/>
</dbReference>
<comment type="function">
    <text evidence="3">Specifically catalyzes the cleavage of the D-lactyl ether substituent of MurNAc 6-phosphate, producing GlcNAc 6-phosphate and D-lactate.</text>
</comment>
<dbReference type="NCBIfam" id="TIGR00274">
    <property type="entry name" value="N-acetylmuramic acid 6-phosphate etherase"/>
    <property type="match status" value="1"/>
</dbReference>
<dbReference type="InterPro" id="IPR005486">
    <property type="entry name" value="Glucokinase_regulatory_CS"/>
</dbReference>
<gene>
    <name evidence="3 5" type="primary">murQ</name>
    <name evidence="5" type="ORF">VLY81_13275</name>
</gene>
<keyword evidence="6" id="KW-1185">Reference proteome</keyword>
<dbReference type="InterPro" id="IPR005488">
    <property type="entry name" value="Etherase_MurQ"/>
</dbReference>
<comment type="miscellaneous">
    <text evidence="3">A lyase-type mechanism (elimination/hydration) is suggested for the cleavage of the lactyl ether bond of MurNAc 6-phosphate, with the formation of an alpha,beta-unsaturated aldehyde intermediate with (E)-stereochemistry, followed by the syn addition of water to give product.</text>
</comment>
<evidence type="ECO:0000313" key="5">
    <source>
        <dbReference type="EMBL" id="WRP14373.1"/>
    </source>
</evidence>
<evidence type="ECO:0000256" key="3">
    <source>
        <dbReference type="HAMAP-Rule" id="MF_00068"/>
    </source>
</evidence>
<dbReference type="Pfam" id="PF20741">
    <property type="entry name" value="GKRP-like_C"/>
    <property type="match status" value="1"/>
</dbReference>
<dbReference type="InterPro" id="IPR046348">
    <property type="entry name" value="SIS_dom_sf"/>
</dbReference>
<comment type="similarity">
    <text evidence="3">Belongs to the GCKR-like family. MurNAc-6-P etherase subfamily.</text>
</comment>
<dbReference type="EC" id="4.2.1.126" evidence="3"/>
<keyword evidence="1 3" id="KW-0456">Lyase</keyword>
<feature type="active site" description="Proton donor" evidence="3">
    <location>
        <position position="85"/>
    </location>
</feature>
<comment type="catalytic activity">
    <reaction evidence="3">
        <text>N-acetyl-D-muramate 6-phosphate + H2O = N-acetyl-D-glucosamine 6-phosphate + (R)-lactate</text>
        <dbReference type="Rhea" id="RHEA:26410"/>
        <dbReference type="ChEBI" id="CHEBI:15377"/>
        <dbReference type="ChEBI" id="CHEBI:16004"/>
        <dbReference type="ChEBI" id="CHEBI:57513"/>
        <dbReference type="ChEBI" id="CHEBI:58722"/>
        <dbReference type="EC" id="4.2.1.126"/>
    </reaction>
</comment>
<dbReference type="PANTHER" id="PTHR10088:SF4">
    <property type="entry name" value="GLUCOKINASE REGULATORY PROTEIN"/>
    <property type="match status" value="1"/>
</dbReference>
<protein>
    <recommendedName>
        <fullName evidence="3">N-acetylmuramic acid 6-phosphate etherase</fullName>
        <shortName evidence="3">MurNAc-6-P etherase</shortName>
        <ecNumber evidence="3">4.2.1.126</ecNumber>
    </recommendedName>
    <alternativeName>
        <fullName evidence="3">N-acetylmuramic acid 6-phosphate hydrolase</fullName>
    </alternativeName>
    <alternativeName>
        <fullName evidence="3">N-acetylmuramic acid 6-phosphate lyase</fullName>
    </alternativeName>
</protein>
<comment type="subunit">
    <text evidence="3">Homodimer.</text>
</comment>
<evidence type="ECO:0000256" key="2">
    <source>
        <dbReference type="ARBA" id="ARBA00023277"/>
    </source>
</evidence>
<feature type="domain" description="SIS" evidence="4">
    <location>
        <begin position="57"/>
        <end position="219"/>
    </location>
</feature>
<keyword evidence="2 3" id="KW-0119">Carbohydrate metabolism</keyword>
<dbReference type="NCBIfam" id="NF009222">
    <property type="entry name" value="PRK12570.1"/>
    <property type="match status" value="1"/>
</dbReference>
<evidence type="ECO:0000313" key="6">
    <source>
        <dbReference type="Proteomes" id="UP001333102"/>
    </source>
</evidence>
<accession>A0ABZ1BP89</accession>
<dbReference type="SUPFAM" id="SSF53697">
    <property type="entry name" value="SIS domain"/>
    <property type="match status" value="1"/>
</dbReference>
<dbReference type="RefSeq" id="WP_324668689.1">
    <property type="nucleotide sequence ID" value="NZ_CP141614.1"/>
</dbReference>
<dbReference type="InterPro" id="IPR001347">
    <property type="entry name" value="SIS_dom"/>
</dbReference>